<dbReference type="Pfam" id="PF15037">
    <property type="entry name" value="IL17_R_N"/>
    <property type="match status" value="1"/>
</dbReference>
<organism evidence="5 6">
    <name type="scientific">Engystomops pustulosus</name>
    <name type="common">Tungara frog</name>
    <name type="synonym">Physalaemus pustulosus</name>
    <dbReference type="NCBI Taxonomy" id="76066"/>
    <lineage>
        <taxon>Eukaryota</taxon>
        <taxon>Metazoa</taxon>
        <taxon>Chordata</taxon>
        <taxon>Craniata</taxon>
        <taxon>Vertebrata</taxon>
        <taxon>Euteleostomi</taxon>
        <taxon>Amphibia</taxon>
        <taxon>Batrachia</taxon>
        <taxon>Anura</taxon>
        <taxon>Neobatrachia</taxon>
        <taxon>Hyloidea</taxon>
        <taxon>Leptodactylidae</taxon>
        <taxon>Leiuperinae</taxon>
        <taxon>Engystomops</taxon>
    </lineage>
</organism>
<gene>
    <name evidence="5" type="ORF">GDO81_010156</name>
</gene>
<accession>A0AAV7BXE9</accession>
<name>A0AAV7BXE9_ENGPU</name>
<dbReference type="Proteomes" id="UP000824782">
    <property type="component" value="Unassembled WGS sequence"/>
</dbReference>
<dbReference type="InterPro" id="IPR039465">
    <property type="entry name" value="IL-17_rcpt-like"/>
</dbReference>
<dbReference type="PANTHER" id="PTHR15583">
    <property type="entry name" value="INTERLEUKIN-17 RECEPTOR"/>
    <property type="match status" value="1"/>
</dbReference>
<comment type="subcellular location">
    <subcellularLocation>
        <location evidence="1">Cell membrane</location>
        <topology evidence="1">Single-pass type I membrane protein</topology>
    </subcellularLocation>
</comment>
<dbReference type="PANTHER" id="PTHR15583:SF10">
    <property type="entry name" value="INTERLEUKIN-17 RECEPTOR E-LIKE-RELATED"/>
    <property type="match status" value="1"/>
</dbReference>
<feature type="domain" description="Interleukin-17 receptor C/E N-terminal" evidence="4">
    <location>
        <begin position="149"/>
        <end position="417"/>
    </location>
</feature>
<keyword evidence="2" id="KW-0472">Membrane</keyword>
<proteinExistence type="predicted"/>
<evidence type="ECO:0000256" key="1">
    <source>
        <dbReference type="ARBA" id="ARBA00004251"/>
    </source>
</evidence>
<dbReference type="InterPro" id="IPR027841">
    <property type="entry name" value="IL-17_rcpt_C/E_N"/>
</dbReference>
<evidence type="ECO:0000313" key="6">
    <source>
        <dbReference type="Proteomes" id="UP000824782"/>
    </source>
</evidence>
<evidence type="ECO:0000313" key="5">
    <source>
        <dbReference type="EMBL" id="KAG8577384.1"/>
    </source>
</evidence>
<keyword evidence="6" id="KW-1185">Reference proteome</keyword>
<dbReference type="EMBL" id="WNYA01000004">
    <property type="protein sequence ID" value="KAG8577384.1"/>
    <property type="molecule type" value="Genomic_DNA"/>
</dbReference>
<protein>
    <recommendedName>
        <fullName evidence="4">Interleukin-17 receptor C/E N-terminal domain-containing protein</fullName>
    </recommendedName>
</protein>
<comment type="caution">
    <text evidence="5">The sequence shown here is derived from an EMBL/GenBank/DDBJ whole genome shotgun (WGS) entry which is preliminary data.</text>
</comment>
<keyword evidence="2" id="KW-1003">Cell membrane</keyword>
<evidence type="ECO:0000259" key="4">
    <source>
        <dbReference type="Pfam" id="PF15037"/>
    </source>
</evidence>
<evidence type="ECO:0000256" key="2">
    <source>
        <dbReference type="ARBA" id="ARBA00022475"/>
    </source>
</evidence>
<reference evidence="5" key="1">
    <citation type="thesis" date="2020" institute="ProQuest LLC" country="789 East Eisenhower Parkway, Ann Arbor, MI, USA">
        <title>Comparative Genomics and Chromosome Evolution.</title>
        <authorList>
            <person name="Mudd A.B."/>
        </authorList>
    </citation>
    <scope>NUCLEOTIDE SEQUENCE</scope>
    <source>
        <strain evidence="5">237g6f4</strain>
        <tissue evidence="5">Blood</tissue>
    </source>
</reference>
<dbReference type="GO" id="GO:0005886">
    <property type="term" value="C:plasma membrane"/>
    <property type="evidence" value="ECO:0007669"/>
    <property type="project" value="UniProtKB-SubCell"/>
</dbReference>
<sequence>MYTELLLRVREDMTFYNRKCSLCWKNTGSRVLMIFFIGIANCHSIRRIRNCGIECSQGVHCKNKPSYDIFNLFCRTAPQSLIPNVLDNLEISTVMKCPQPNRCSLHLEVIGTVILNDYVRGIEICTMSLSSQQNQCMHVRFIKIKGKKSKHKIHVQANCFEVGVSEYVFVTMKTVPDYCGIKISKEYHVEDCNNKDVGKSILPCLTGKLQYEINEEKKNIIVSVSNIPEEYDYNVRLCLKRFSCHDTGAHALIKKDNSTKSVILEYSEILPCLCIEGWPLFPDSRRVRICPFQNDFDNLWDHIIYNPITQDLAWKSACPIDATVNLCMMKDEKCQTIPDSTNVKQNQALYNQVDTHPKLCMKFTTEKGSWVRCPFESGVFPAWGMKTIYRDEMIQIKIMSSVEAKFSVCICNRTQHTSCDNQRHASVYVGNSGFGTLNLTKDICNPNICVLGLRVDVNYSLPVQICDIPCNMHQKKKKSLLKSKARHLTKNEFHQRKCKKKGLSKSKRRCLTETGIQRFVLRYYGVG</sequence>
<dbReference type="AlphaFoldDB" id="A0AAV7BXE9"/>
<dbReference type="InterPro" id="IPR038683">
    <property type="entry name" value="IL17RA/B_FnIII-like_1_sf"/>
</dbReference>
<dbReference type="GO" id="GO:0030368">
    <property type="term" value="F:interleukin-17 receptor activity"/>
    <property type="evidence" value="ECO:0007669"/>
    <property type="project" value="InterPro"/>
</dbReference>
<evidence type="ECO:0000256" key="3">
    <source>
        <dbReference type="ARBA" id="ARBA00022729"/>
    </source>
</evidence>
<dbReference type="Gene3D" id="2.60.40.2160">
    <property type="entry name" value="Interleukin-17 receptor A/B, fibronectin-III-like domain 1"/>
    <property type="match status" value="1"/>
</dbReference>
<keyword evidence="3" id="KW-0732">Signal</keyword>